<name>A0A6L2PAG3_TANCI</name>
<proteinExistence type="predicted"/>
<feature type="compositionally biased region" description="Gly residues" evidence="1">
    <location>
        <begin position="1"/>
        <end position="12"/>
    </location>
</feature>
<evidence type="ECO:0000313" key="2">
    <source>
        <dbReference type="EMBL" id="GEU93865.1"/>
    </source>
</evidence>
<dbReference type="AlphaFoldDB" id="A0A6L2PAG3"/>
<feature type="region of interest" description="Disordered" evidence="1">
    <location>
        <begin position="1"/>
        <end position="23"/>
    </location>
</feature>
<comment type="caution">
    <text evidence="2">The sequence shown here is derived from an EMBL/GenBank/DDBJ whole genome shotgun (WGS) entry which is preliminary data.</text>
</comment>
<reference evidence="2" key="1">
    <citation type="journal article" date="2019" name="Sci. Rep.">
        <title>Draft genome of Tanacetum cinerariifolium, the natural source of mosquito coil.</title>
        <authorList>
            <person name="Yamashiro T."/>
            <person name="Shiraishi A."/>
            <person name="Satake H."/>
            <person name="Nakayama K."/>
        </authorList>
    </citation>
    <scope>NUCLEOTIDE SEQUENCE</scope>
</reference>
<sequence>LRVGVAGEGLGGLSEKEPPPVSSSLIGEVIVSSAGSDGQDEDGISKIGLVDDMPELGVGPNRIGGGDDYLGGECIRSVEGCGSTTEDDEGEETSCG</sequence>
<protein>
    <submittedName>
        <fullName evidence="2">Uncharacterized protein</fullName>
    </submittedName>
</protein>
<dbReference type="EMBL" id="BKCJ010010944">
    <property type="protein sequence ID" value="GEU93865.1"/>
    <property type="molecule type" value="Genomic_DNA"/>
</dbReference>
<gene>
    <name evidence="2" type="ORF">Tci_065843</name>
</gene>
<feature type="non-terminal residue" evidence="2">
    <location>
        <position position="1"/>
    </location>
</feature>
<evidence type="ECO:0000256" key="1">
    <source>
        <dbReference type="SAM" id="MobiDB-lite"/>
    </source>
</evidence>
<organism evidence="2">
    <name type="scientific">Tanacetum cinerariifolium</name>
    <name type="common">Dalmatian daisy</name>
    <name type="synonym">Chrysanthemum cinerariifolium</name>
    <dbReference type="NCBI Taxonomy" id="118510"/>
    <lineage>
        <taxon>Eukaryota</taxon>
        <taxon>Viridiplantae</taxon>
        <taxon>Streptophyta</taxon>
        <taxon>Embryophyta</taxon>
        <taxon>Tracheophyta</taxon>
        <taxon>Spermatophyta</taxon>
        <taxon>Magnoliopsida</taxon>
        <taxon>eudicotyledons</taxon>
        <taxon>Gunneridae</taxon>
        <taxon>Pentapetalae</taxon>
        <taxon>asterids</taxon>
        <taxon>campanulids</taxon>
        <taxon>Asterales</taxon>
        <taxon>Asteraceae</taxon>
        <taxon>Asteroideae</taxon>
        <taxon>Anthemideae</taxon>
        <taxon>Anthemidinae</taxon>
        <taxon>Tanacetum</taxon>
    </lineage>
</organism>
<accession>A0A6L2PAG3</accession>